<evidence type="ECO:0000313" key="1">
    <source>
        <dbReference type="EMBL" id="GGE55781.1"/>
    </source>
</evidence>
<dbReference type="EMBL" id="BMFK01000001">
    <property type="protein sequence ID" value="GGE55781.1"/>
    <property type="molecule type" value="Genomic_DNA"/>
</dbReference>
<dbReference type="AlphaFoldDB" id="A0A917AJG1"/>
<proteinExistence type="predicted"/>
<sequence length="166" mass="19150">MKVTSFILGIAILASLFIFFRPSSTIDGDEQVTEEMNNVISNYIQDKYKREDTPSSKTFEVHKVYGTEEIDGIISLYLYTQYGEYEGDELIQGHSYPVRIRLEKSGSSYTVTEYTKPESGYYYPSSIEDMFPKKYARKALKDTGNVHDLSEQMDNKVKDWLAESKK</sequence>
<reference evidence="1" key="2">
    <citation type="submission" date="2020-09" db="EMBL/GenBank/DDBJ databases">
        <authorList>
            <person name="Sun Q."/>
            <person name="Zhou Y."/>
        </authorList>
    </citation>
    <scope>NUCLEOTIDE SEQUENCE</scope>
    <source>
        <strain evidence="1">CGMCC 1.12698</strain>
    </source>
</reference>
<name>A0A917AJG1_9BACI</name>
<organism evidence="1 2">
    <name type="scientific">Priestia taiwanensis</name>
    <dbReference type="NCBI Taxonomy" id="1347902"/>
    <lineage>
        <taxon>Bacteria</taxon>
        <taxon>Bacillati</taxon>
        <taxon>Bacillota</taxon>
        <taxon>Bacilli</taxon>
        <taxon>Bacillales</taxon>
        <taxon>Bacillaceae</taxon>
        <taxon>Priestia</taxon>
    </lineage>
</organism>
<gene>
    <name evidence="1" type="ORF">GCM10007140_02670</name>
</gene>
<reference evidence="1" key="1">
    <citation type="journal article" date="2014" name="Int. J. Syst. Evol. Microbiol.">
        <title>Complete genome sequence of Corynebacterium casei LMG S-19264T (=DSM 44701T), isolated from a smear-ripened cheese.</title>
        <authorList>
            <consortium name="US DOE Joint Genome Institute (JGI-PGF)"/>
            <person name="Walter F."/>
            <person name="Albersmeier A."/>
            <person name="Kalinowski J."/>
            <person name="Ruckert C."/>
        </authorList>
    </citation>
    <scope>NUCLEOTIDE SEQUENCE</scope>
    <source>
        <strain evidence="1">CGMCC 1.12698</strain>
    </source>
</reference>
<dbReference type="Proteomes" id="UP000605259">
    <property type="component" value="Unassembled WGS sequence"/>
</dbReference>
<comment type="caution">
    <text evidence="1">The sequence shown here is derived from an EMBL/GenBank/DDBJ whole genome shotgun (WGS) entry which is preliminary data.</text>
</comment>
<protein>
    <recommendedName>
        <fullName evidence="3">DUF4468 domain-containing protein</fullName>
    </recommendedName>
</protein>
<evidence type="ECO:0008006" key="3">
    <source>
        <dbReference type="Google" id="ProtNLM"/>
    </source>
</evidence>
<keyword evidence="2" id="KW-1185">Reference proteome</keyword>
<accession>A0A917AJG1</accession>
<evidence type="ECO:0000313" key="2">
    <source>
        <dbReference type="Proteomes" id="UP000605259"/>
    </source>
</evidence>